<sequence length="278" mass="29775">VFGSLDGQLYALQVEDGEIAWIVNVGGAVKSAPTRVPNTCKLLTGSHGRRLLAIGKGGCIEWLENLDESPIVAPVTLDENGEFAFVGTLGGGLHRINTNTGSKDWSVNNLGPIFGAPTLLTNPSQIAVASADGSVHCLSESNGVRLWSVILTPRGGFFSPPVPMTLNKRLLLLLANQSGHLHALEPVNGTTTWTLDCGTKMLESFSRTVFPVAPRAVQQTDSIIFARTDGCIFHCENLEDGPPLPQLIYRLPSETFSTALILQFKPGVLSIFIGCRDN</sequence>
<dbReference type="SUPFAM" id="SSF50998">
    <property type="entry name" value="Quinoprotein alcohol dehydrogenase-like"/>
    <property type="match status" value="1"/>
</dbReference>
<feature type="non-terminal residue" evidence="2">
    <location>
        <position position="1"/>
    </location>
</feature>
<dbReference type="InterPro" id="IPR018391">
    <property type="entry name" value="PQQ_b-propeller_rpt"/>
</dbReference>
<dbReference type="AlphaFoldDB" id="A0A564YTC3"/>
<dbReference type="InterPro" id="IPR011047">
    <property type="entry name" value="Quinoprotein_ADH-like_sf"/>
</dbReference>
<dbReference type="Gene3D" id="2.130.10.10">
    <property type="entry name" value="YVTN repeat-like/Quinoprotein amine dehydrogenase"/>
    <property type="match status" value="1"/>
</dbReference>
<accession>A0A564YTC3</accession>
<dbReference type="Pfam" id="PF13570">
    <property type="entry name" value="Beta-prop_ACSF4"/>
    <property type="match status" value="1"/>
</dbReference>
<dbReference type="SMART" id="SM00564">
    <property type="entry name" value="PQQ"/>
    <property type="match status" value="3"/>
</dbReference>
<evidence type="ECO:0000259" key="1">
    <source>
        <dbReference type="Pfam" id="PF13570"/>
    </source>
</evidence>
<dbReference type="EMBL" id="CABIJS010000356">
    <property type="protein sequence ID" value="VUZ50436.1"/>
    <property type="molecule type" value="Genomic_DNA"/>
</dbReference>
<feature type="domain" description="Pyrrolo-quinoline quinone repeat" evidence="1">
    <location>
        <begin position="1"/>
        <end position="278"/>
    </location>
</feature>
<dbReference type="InterPro" id="IPR002372">
    <property type="entry name" value="PQQ_rpt_dom"/>
</dbReference>
<evidence type="ECO:0000313" key="3">
    <source>
        <dbReference type="Proteomes" id="UP000321570"/>
    </source>
</evidence>
<dbReference type="InterPro" id="IPR052091">
    <property type="entry name" value="Beta-ala_Activ/Resist"/>
</dbReference>
<reference evidence="2 3" key="1">
    <citation type="submission" date="2019-07" db="EMBL/GenBank/DDBJ databases">
        <authorList>
            <person name="Jastrzebski P J."/>
            <person name="Paukszto L."/>
            <person name="Jastrzebski P J."/>
        </authorList>
    </citation>
    <scope>NUCLEOTIDE SEQUENCE [LARGE SCALE GENOMIC DNA]</scope>
    <source>
        <strain evidence="2 3">WMS-il1</strain>
    </source>
</reference>
<dbReference type="InterPro" id="IPR015943">
    <property type="entry name" value="WD40/YVTN_repeat-like_dom_sf"/>
</dbReference>
<proteinExistence type="predicted"/>
<keyword evidence="3" id="KW-1185">Reference proteome</keyword>
<name>A0A564YTC3_HYMDI</name>
<gene>
    <name evidence="2" type="ORF">WMSIL1_LOCUS9296</name>
</gene>
<dbReference type="PANTHER" id="PTHR44394">
    <property type="entry name" value="BETA-ALANINE-ACTIVATING ENZYME"/>
    <property type="match status" value="1"/>
</dbReference>
<dbReference type="Proteomes" id="UP000321570">
    <property type="component" value="Unassembled WGS sequence"/>
</dbReference>
<feature type="non-terminal residue" evidence="2">
    <location>
        <position position="278"/>
    </location>
</feature>
<protein>
    <recommendedName>
        <fullName evidence="1">Pyrrolo-quinoline quinone repeat domain-containing protein</fullName>
    </recommendedName>
</protein>
<organism evidence="2 3">
    <name type="scientific">Hymenolepis diminuta</name>
    <name type="common">Rat tapeworm</name>
    <dbReference type="NCBI Taxonomy" id="6216"/>
    <lineage>
        <taxon>Eukaryota</taxon>
        <taxon>Metazoa</taxon>
        <taxon>Spiralia</taxon>
        <taxon>Lophotrochozoa</taxon>
        <taxon>Platyhelminthes</taxon>
        <taxon>Cestoda</taxon>
        <taxon>Eucestoda</taxon>
        <taxon>Cyclophyllidea</taxon>
        <taxon>Hymenolepididae</taxon>
        <taxon>Hymenolepis</taxon>
    </lineage>
</organism>
<evidence type="ECO:0000313" key="2">
    <source>
        <dbReference type="EMBL" id="VUZ50436.1"/>
    </source>
</evidence>
<dbReference type="PANTHER" id="PTHR44394:SF1">
    <property type="entry name" value="BETA-ALANINE-ACTIVATING ENZYME"/>
    <property type="match status" value="1"/>
</dbReference>
<dbReference type="GO" id="GO:0043041">
    <property type="term" value="P:amino acid activation for nonribosomal peptide biosynthetic process"/>
    <property type="evidence" value="ECO:0007669"/>
    <property type="project" value="TreeGrafter"/>
</dbReference>